<dbReference type="AlphaFoldDB" id="A0A127FCB3"/>
<evidence type="ECO:0000256" key="2">
    <source>
        <dbReference type="SAM" id="Phobius"/>
    </source>
</evidence>
<evidence type="ECO:0000313" key="3">
    <source>
        <dbReference type="EMBL" id="AMN47225.1"/>
    </source>
</evidence>
<dbReference type="KEGG" id="sdf:ACG33_08980"/>
<keyword evidence="2" id="KW-0812">Transmembrane</keyword>
<accession>A0A127FCB3</accession>
<keyword evidence="4" id="KW-1185">Reference proteome</keyword>
<feature type="transmembrane region" description="Helical" evidence="2">
    <location>
        <begin position="100"/>
        <end position="120"/>
    </location>
</feature>
<feature type="transmembrane region" description="Helical" evidence="2">
    <location>
        <begin position="46"/>
        <end position="67"/>
    </location>
</feature>
<gene>
    <name evidence="3" type="ORF">ACG33_08980</name>
</gene>
<organism evidence="3 4">
    <name type="scientific">Steroidobacter denitrificans</name>
    <dbReference type="NCBI Taxonomy" id="465721"/>
    <lineage>
        <taxon>Bacteria</taxon>
        <taxon>Pseudomonadati</taxon>
        <taxon>Pseudomonadota</taxon>
        <taxon>Gammaproteobacteria</taxon>
        <taxon>Steroidobacterales</taxon>
        <taxon>Steroidobacteraceae</taxon>
        <taxon>Steroidobacter</taxon>
    </lineage>
</organism>
<evidence type="ECO:0000313" key="4">
    <source>
        <dbReference type="Proteomes" id="UP000070250"/>
    </source>
</evidence>
<proteinExistence type="predicted"/>
<dbReference type="EMBL" id="CP011971">
    <property type="protein sequence ID" value="AMN47225.1"/>
    <property type="molecule type" value="Genomic_DNA"/>
</dbReference>
<protein>
    <submittedName>
        <fullName evidence="3">Uncharacterized protein</fullName>
    </submittedName>
</protein>
<dbReference type="Proteomes" id="UP000070250">
    <property type="component" value="Chromosome"/>
</dbReference>
<name>A0A127FCB3_STEDE</name>
<keyword evidence="2" id="KW-1133">Transmembrane helix</keyword>
<evidence type="ECO:0000256" key="1">
    <source>
        <dbReference type="SAM" id="MobiDB-lite"/>
    </source>
</evidence>
<sequence length="158" mass="17179">MIAGLNRRRASLREHPTRGFMNRSAADPVKPSKEYSHRSGRLRFEVTYAAVLLAFGVFVLPALIYGVGVTLLGPYGAEGGEAGWGRFYGDFFANLAGPSIQAWAIATGPLLLITMIRGMFLGMNRGKAADSEPDDAGRPTGTRPRRRTGRIEPRIDAD</sequence>
<feature type="region of interest" description="Disordered" evidence="1">
    <location>
        <begin position="127"/>
        <end position="158"/>
    </location>
</feature>
<dbReference type="STRING" id="465721.ACG33_08980"/>
<feature type="compositionally biased region" description="Basic and acidic residues" evidence="1">
    <location>
        <begin position="149"/>
        <end position="158"/>
    </location>
</feature>
<keyword evidence="2" id="KW-0472">Membrane</keyword>
<reference evidence="3 4" key="1">
    <citation type="submission" date="2015-06" db="EMBL/GenBank/DDBJ databases">
        <title>A Comprehensive Approach to Explore the Metabolic and Phylogenetic Diversity of Bacterial Steroid Degradation in the Environment: Testosterone as an Example.</title>
        <authorList>
            <person name="Yang F.-C."/>
            <person name="Chen Y.-L."/>
            <person name="Yu C.-P."/>
            <person name="Tang S.-L."/>
            <person name="Wang P.-H."/>
            <person name="Ismail W."/>
            <person name="Wang C.-H."/>
            <person name="Yang C.-Y."/>
            <person name="Chiang Y.-R."/>
        </authorList>
    </citation>
    <scope>NUCLEOTIDE SEQUENCE [LARGE SCALE GENOMIC DNA]</scope>
    <source>
        <strain evidence="3 4">DSM 18526</strain>
    </source>
</reference>